<dbReference type="InterPro" id="IPR042099">
    <property type="entry name" value="ANL_N_sf"/>
</dbReference>
<dbReference type="Gene3D" id="3.30.559.10">
    <property type="entry name" value="Chloramphenicol acetyltransferase-like domain"/>
    <property type="match status" value="1"/>
</dbReference>
<dbReference type="InterPro" id="IPR023213">
    <property type="entry name" value="CAT-like_dom_sf"/>
</dbReference>
<dbReference type="InterPro" id="IPR006162">
    <property type="entry name" value="Ppantetheine_attach_site"/>
</dbReference>
<dbReference type="GO" id="GO:0031177">
    <property type="term" value="F:phosphopantetheine binding"/>
    <property type="evidence" value="ECO:0007669"/>
    <property type="project" value="InterPro"/>
</dbReference>
<accession>A0A0N9LFQ1</accession>
<keyword evidence="3" id="KW-0597">Phosphoprotein</keyword>
<comment type="cofactor">
    <cofactor evidence="1">
        <name>pantetheine 4'-phosphate</name>
        <dbReference type="ChEBI" id="CHEBI:47942"/>
    </cofactor>
</comment>
<dbReference type="Gene3D" id="3.40.50.12780">
    <property type="entry name" value="N-terminal domain of ligase-like"/>
    <property type="match status" value="1"/>
</dbReference>
<dbReference type="InterPro" id="IPR010071">
    <property type="entry name" value="AA_adenyl_dom"/>
</dbReference>
<dbReference type="InterPro" id="IPR020845">
    <property type="entry name" value="AMP-binding_CS"/>
</dbReference>
<dbReference type="InterPro" id="IPR036736">
    <property type="entry name" value="ACP-like_sf"/>
</dbReference>
<dbReference type="SUPFAM" id="SSF47336">
    <property type="entry name" value="ACP-like"/>
    <property type="match status" value="1"/>
</dbReference>
<dbReference type="InterPro" id="IPR009081">
    <property type="entry name" value="PP-bd_ACP"/>
</dbReference>
<name>A0A0N9LFQ1_VARPD</name>
<dbReference type="CDD" id="cd05930">
    <property type="entry name" value="A_NRPS"/>
    <property type="match status" value="1"/>
</dbReference>
<dbReference type="GO" id="GO:0044550">
    <property type="term" value="P:secondary metabolite biosynthetic process"/>
    <property type="evidence" value="ECO:0007669"/>
    <property type="project" value="TreeGrafter"/>
</dbReference>
<organism evidence="6">
    <name type="scientific">Variovorax paradoxus</name>
    <dbReference type="NCBI Taxonomy" id="34073"/>
    <lineage>
        <taxon>Bacteria</taxon>
        <taxon>Pseudomonadati</taxon>
        <taxon>Pseudomonadota</taxon>
        <taxon>Betaproteobacteria</taxon>
        <taxon>Burkholderiales</taxon>
        <taxon>Comamonadaceae</taxon>
        <taxon>Variovorax</taxon>
    </lineage>
</organism>
<dbReference type="Gene3D" id="3.30.300.30">
    <property type="match status" value="1"/>
</dbReference>
<dbReference type="NCBIfam" id="TIGR01733">
    <property type="entry name" value="AA-adenyl-dom"/>
    <property type="match status" value="1"/>
</dbReference>
<dbReference type="InterPro" id="IPR025110">
    <property type="entry name" value="AMP-bd_C"/>
</dbReference>
<dbReference type="Pfam" id="PF13193">
    <property type="entry name" value="AMP-binding_C"/>
    <property type="match status" value="1"/>
</dbReference>
<dbReference type="SUPFAM" id="SSF56801">
    <property type="entry name" value="Acetyl-CoA synthetase-like"/>
    <property type="match status" value="1"/>
</dbReference>
<dbReference type="Pfam" id="PF00550">
    <property type="entry name" value="PP-binding"/>
    <property type="match status" value="1"/>
</dbReference>
<evidence type="ECO:0000256" key="2">
    <source>
        <dbReference type="ARBA" id="ARBA00022450"/>
    </source>
</evidence>
<dbReference type="InterPro" id="IPR000873">
    <property type="entry name" value="AMP-dep_synth/lig_dom"/>
</dbReference>
<evidence type="ECO:0000256" key="3">
    <source>
        <dbReference type="ARBA" id="ARBA00022553"/>
    </source>
</evidence>
<dbReference type="SUPFAM" id="SSF52777">
    <property type="entry name" value="CoA-dependent acyltransferases"/>
    <property type="match status" value="2"/>
</dbReference>
<dbReference type="InterPro" id="IPR045851">
    <property type="entry name" value="AMP-bd_C_sf"/>
</dbReference>
<dbReference type="InterPro" id="IPR020806">
    <property type="entry name" value="PKS_PP-bd"/>
</dbReference>
<dbReference type="GO" id="GO:0005737">
    <property type="term" value="C:cytoplasm"/>
    <property type="evidence" value="ECO:0007669"/>
    <property type="project" value="TreeGrafter"/>
</dbReference>
<proteinExistence type="predicted"/>
<dbReference type="PROSITE" id="PS50075">
    <property type="entry name" value="CARRIER"/>
    <property type="match status" value="1"/>
</dbReference>
<sequence length="1037" mass="110475">MTEMTTMTDHFDDTTFPLSPEQRAVPADAPRLLLRADIEGGLDAARLRDVVARVLGAHGALCSAIRAVPGYRGLRQQYTDGMTPLAWANADLRDAPEAALAEWLANLQAAPLDIARGEMVHAGLARTGEARHTLALSVHAWVGDRGSLQHLFDQIATAFADEHAFDAAEVFPYARFVTWRQDLLDGEDAAEGRAYWQRYLAQAAALTPPRLVGRQAAASQQTARVRADEPVDATFAGRIAACADTLGAQPDTLLQAVWWLLLARLDGTGRFVAGWQHDCRRDYPPMQGAVGVFDKVLPLIVETAPETRFADWFDNVDGTLAAHVEAQEYWTVESPPIAAHLAVGFACHERPRRHGADPQWQLAALPGPLPAFELALQVAWDADGAALSVHADAARHSEVAAQRLLMQYLCLLDAIVERPDAALGALPLVGARERELLLQSQEAVADVGTQTVTQRIAHWAVETPEAPALEAGEQRLSYRELDQRTARVARWLQGQGVVPGTIVALNLPRALDLPVAILAVWRAGAAYLPLDPDWPEARRAAVLADAKPIFTIDAALPDASTLPEAQAASHIAAPSDLAYVLYTSGSTGTPKGVAVEQGQLQNYVAAASAAMQLDTCRRWALTSSVAADLGNTALFSAFYNGACLVVAAPHEAKDAEAFARFMRAHAIDALKIVPSHLEALFESATPCLPRTLVLGGEAAPRALVERIARLAPQCAVYNHYGPTEATVGVMVHAVEPGAPVPEQLPLTRVLANNRVRVLDASRGLVPAGGLGEVYIGGAQLCRGYLNRANVDAFVADPFHAGERLYRTGDLAWVLPEGGQRLAGRADHQVKVHGYRVEPAEVEAALLARPGVRQAVVLAVPDAAGATTLAAFFVGDGEAADGRALREQLVALLPAHMVPASCTAVSAFARLPNGKIDRLALVASAPAEAPQRVIAAPRDALEALLADGMATLLGSGPVGVEDDFFELGGHSLQVIKLVARIRKLLQVEVAAGVVFDHPTPAALAAVLREASADAIALEQLAQTHRQRDLADESVGEVA</sequence>
<dbReference type="AlphaFoldDB" id="A0A0N9LFQ1"/>
<dbReference type="SMART" id="SM00823">
    <property type="entry name" value="PKS_PP"/>
    <property type="match status" value="1"/>
</dbReference>
<gene>
    <name evidence="6" type="primary">var5</name>
</gene>
<evidence type="ECO:0000256" key="1">
    <source>
        <dbReference type="ARBA" id="ARBA00001957"/>
    </source>
</evidence>
<feature type="region of interest" description="Disordered" evidence="4">
    <location>
        <begin position="1"/>
        <end position="21"/>
    </location>
</feature>
<dbReference type="Pfam" id="PF00501">
    <property type="entry name" value="AMP-binding"/>
    <property type="match status" value="1"/>
</dbReference>
<dbReference type="PROSITE" id="PS00455">
    <property type="entry name" value="AMP_BINDING"/>
    <property type="match status" value="1"/>
</dbReference>
<dbReference type="Gene3D" id="3.30.559.30">
    <property type="entry name" value="Nonribosomal peptide synthetase, condensation domain"/>
    <property type="match status" value="1"/>
</dbReference>
<dbReference type="GO" id="GO:0003824">
    <property type="term" value="F:catalytic activity"/>
    <property type="evidence" value="ECO:0007669"/>
    <property type="project" value="InterPro"/>
</dbReference>
<dbReference type="PANTHER" id="PTHR45527:SF1">
    <property type="entry name" value="FATTY ACID SYNTHASE"/>
    <property type="match status" value="1"/>
</dbReference>
<keyword evidence="2" id="KW-0596">Phosphopantetheine</keyword>
<dbReference type="GO" id="GO:0072330">
    <property type="term" value="P:monocarboxylic acid biosynthetic process"/>
    <property type="evidence" value="ECO:0007669"/>
    <property type="project" value="UniProtKB-ARBA"/>
</dbReference>
<dbReference type="PANTHER" id="PTHR45527">
    <property type="entry name" value="NONRIBOSOMAL PEPTIDE SYNTHETASE"/>
    <property type="match status" value="1"/>
</dbReference>
<dbReference type="PROSITE" id="PS00012">
    <property type="entry name" value="PHOSPHOPANTETHEINE"/>
    <property type="match status" value="1"/>
</dbReference>
<dbReference type="FunFam" id="1.10.1200.10:FF:000016">
    <property type="entry name" value="Non-ribosomal peptide synthase"/>
    <property type="match status" value="1"/>
</dbReference>
<dbReference type="InterPro" id="IPR001242">
    <property type="entry name" value="Condensation_dom"/>
</dbReference>
<evidence type="ECO:0000256" key="4">
    <source>
        <dbReference type="SAM" id="MobiDB-lite"/>
    </source>
</evidence>
<evidence type="ECO:0000313" key="6">
    <source>
        <dbReference type="EMBL" id="ALG65340.1"/>
    </source>
</evidence>
<feature type="domain" description="Carrier" evidence="5">
    <location>
        <begin position="935"/>
        <end position="1010"/>
    </location>
</feature>
<reference evidence="6" key="1">
    <citation type="journal article" date="2015" name="Nat. Commun.">
        <title>An automated Genomes-to-Natural Products platform (GNP) for the discovery of modular natural products.</title>
        <authorList>
            <person name="Johnston C.W."/>
            <person name="Skinnider M.A."/>
            <person name="Wyatt M.A."/>
            <person name="Li X."/>
            <person name="Ranieri M.R."/>
            <person name="Yang L."/>
            <person name="Zechel D.L."/>
            <person name="Ma B."/>
            <person name="Magarvey N.A."/>
        </authorList>
    </citation>
    <scope>NUCLEOTIDE SEQUENCE</scope>
    <source>
        <strain evidence="6">P4B</strain>
    </source>
</reference>
<dbReference type="Gene3D" id="1.10.1200.10">
    <property type="entry name" value="ACP-like"/>
    <property type="match status" value="1"/>
</dbReference>
<dbReference type="EMBL" id="KT362218">
    <property type="protein sequence ID" value="ALG65340.1"/>
    <property type="molecule type" value="Genomic_DNA"/>
</dbReference>
<dbReference type="GO" id="GO:0043041">
    <property type="term" value="P:amino acid activation for nonribosomal peptide biosynthetic process"/>
    <property type="evidence" value="ECO:0007669"/>
    <property type="project" value="TreeGrafter"/>
</dbReference>
<evidence type="ECO:0000259" key="5">
    <source>
        <dbReference type="PROSITE" id="PS50075"/>
    </source>
</evidence>
<protein>
    <submittedName>
        <fullName evidence="6">Var5</fullName>
    </submittedName>
</protein>
<dbReference type="Pfam" id="PF00668">
    <property type="entry name" value="Condensation"/>
    <property type="match status" value="1"/>
</dbReference>